<gene>
    <name evidence="4" type="ORF">SAMN04488693_12714</name>
</gene>
<proteinExistence type="predicted"/>
<evidence type="ECO:0000313" key="4">
    <source>
        <dbReference type="EMBL" id="SDI85158.1"/>
    </source>
</evidence>
<dbReference type="EMBL" id="FNDT01000027">
    <property type="protein sequence ID" value="SDI85158.1"/>
    <property type="molecule type" value="Genomic_DNA"/>
</dbReference>
<feature type="compositionally biased region" description="Basic and acidic residues" evidence="2">
    <location>
        <begin position="271"/>
        <end position="289"/>
    </location>
</feature>
<dbReference type="Proteomes" id="UP000199258">
    <property type="component" value="Unassembled WGS sequence"/>
</dbReference>
<dbReference type="SUPFAM" id="SSF51261">
    <property type="entry name" value="Duplicated hybrid motif"/>
    <property type="match status" value="1"/>
</dbReference>
<dbReference type="PANTHER" id="PTHR21666">
    <property type="entry name" value="PEPTIDASE-RELATED"/>
    <property type="match status" value="1"/>
</dbReference>
<dbReference type="Gene3D" id="6.10.250.3150">
    <property type="match status" value="1"/>
</dbReference>
<evidence type="ECO:0000259" key="3">
    <source>
        <dbReference type="Pfam" id="PF01551"/>
    </source>
</evidence>
<evidence type="ECO:0000256" key="1">
    <source>
        <dbReference type="SAM" id="Coils"/>
    </source>
</evidence>
<dbReference type="STRING" id="335973.SAMN04488693_12714"/>
<dbReference type="Pfam" id="PF01551">
    <property type="entry name" value="Peptidase_M23"/>
    <property type="match status" value="1"/>
</dbReference>
<feature type="domain" description="M23ase beta-sheet core" evidence="3">
    <location>
        <begin position="351"/>
        <end position="451"/>
    </location>
</feature>
<accession>A0A1G8NYV0</accession>
<reference evidence="4 5" key="1">
    <citation type="submission" date="2016-10" db="EMBL/GenBank/DDBJ databases">
        <authorList>
            <person name="de Groot N.N."/>
        </authorList>
    </citation>
    <scope>NUCLEOTIDE SEQUENCE [LARGE SCALE GENOMIC DNA]</scope>
    <source>
        <strain evidence="4 5">NP_1H</strain>
    </source>
</reference>
<feature type="coiled-coil region" evidence="1">
    <location>
        <begin position="17"/>
        <end position="44"/>
    </location>
</feature>
<dbReference type="PANTHER" id="PTHR21666:SF270">
    <property type="entry name" value="MUREIN HYDROLASE ACTIVATOR ENVC"/>
    <property type="match status" value="1"/>
</dbReference>
<dbReference type="RefSeq" id="WP_090588241.1">
    <property type="nucleotide sequence ID" value="NZ_FNDT01000027.1"/>
</dbReference>
<dbReference type="InterPro" id="IPR016047">
    <property type="entry name" value="M23ase_b-sheet_dom"/>
</dbReference>
<name>A0A1G8NYV0_9MICC</name>
<dbReference type="InterPro" id="IPR011055">
    <property type="entry name" value="Dup_hybrid_motif"/>
</dbReference>
<dbReference type="CDD" id="cd12797">
    <property type="entry name" value="M23_peptidase"/>
    <property type="match status" value="1"/>
</dbReference>
<protein>
    <submittedName>
        <fullName evidence="4">Murein DD-endopeptidase MepM and murein hydrolase activator NlpD, contain LysM domain</fullName>
    </submittedName>
</protein>
<dbReference type="InterPro" id="IPR050570">
    <property type="entry name" value="Cell_wall_metabolism_enzyme"/>
</dbReference>
<keyword evidence="1" id="KW-0175">Coiled coil</keyword>
<evidence type="ECO:0000313" key="5">
    <source>
        <dbReference type="Proteomes" id="UP000199258"/>
    </source>
</evidence>
<sequence>MVLVMALVLGSSGPVFADELDERKNALESQIAEVQQSMDFLDADIIETVAQLRVYQDELPAAQQSLVDAQGRVAVAANEVAVLAQRVDLAQDTKNTLTAQLERDREEMAANRVVIGQIASQAYKSGGIPSGISLLLGAESPESLTYSMDMVHQALRSQNAAIEQLSQQNAINVNSEARLISVEEEIRDLKYQAEEALAAEQRARDEAEVEKAKVDGLIAETTALSEELQAQKPVIESRLAKIEAEQRQVVADIAERQRRLLEEARKREQARLKAEAEERARIENERRAAEAAAANRPVPVPVPVPPPAPPAVGSPSTFGLNPPLNGPITSTFGYRPTPAGTIDWSGTGGYAHTGIDYGVGCGTPIYAPAAGEVWFADSGVLSGAGVRVVLNHGVVQGNALVTNYYHLESFAVSAGQQVKAGQLIAYVGTSGNSSGCHLHFETQLNGSLVDPLGLL</sequence>
<evidence type="ECO:0000256" key="2">
    <source>
        <dbReference type="SAM" id="MobiDB-lite"/>
    </source>
</evidence>
<feature type="region of interest" description="Disordered" evidence="2">
    <location>
        <begin position="271"/>
        <end position="302"/>
    </location>
</feature>
<keyword evidence="4" id="KW-0378">Hydrolase</keyword>
<keyword evidence="5" id="KW-1185">Reference proteome</keyword>
<dbReference type="Gene3D" id="2.70.70.10">
    <property type="entry name" value="Glucose Permease (Domain IIA)"/>
    <property type="match status" value="1"/>
</dbReference>
<dbReference type="OrthoDB" id="1099523at2"/>
<dbReference type="AlphaFoldDB" id="A0A1G8NYV0"/>
<dbReference type="GO" id="GO:0004222">
    <property type="term" value="F:metalloendopeptidase activity"/>
    <property type="evidence" value="ECO:0007669"/>
    <property type="project" value="TreeGrafter"/>
</dbReference>
<organism evidence="4 5">
    <name type="scientific">Arthrobacter subterraneus</name>
    <dbReference type="NCBI Taxonomy" id="335973"/>
    <lineage>
        <taxon>Bacteria</taxon>
        <taxon>Bacillati</taxon>
        <taxon>Actinomycetota</taxon>
        <taxon>Actinomycetes</taxon>
        <taxon>Micrococcales</taxon>
        <taxon>Micrococcaceae</taxon>
        <taxon>Arthrobacter</taxon>
    </lineage>
</organism>